<proteinExistence type="predicted"/>
<name>A0A557XXH7_9MYCO</name>
<sequence>MSWARHEGRARADTTLSGDALLAALEDHIRAQNPTLTDVRLEGVNATEEYDARTSPAGRWYSVTYLADDGLGY</sequence>
<evidence type="ECO:0000313" key="1">
    <source>
        <dbReference type="EMBL" id="TVS90823.1"/>
    </source>
</evidence>
<protein>
    <submittedName>
        <fullName evidence="1">Uncharacterized protein</fullName>
    </submittedName>
</protein>
<dbReference type="EMBL" id="VMQU01000023">
    <property type="protein sequence ID" value="TVS90823.1"/>
    <property type="molecule type" value="Genomic_DNA"/>
</dbReference>
<keyword evidence="2" id="KW-1185">Reference proteome</keyword>
<comment type="caution">
    <text evidence="1">The sequence shown here is derived from an EMBL/GenBank/DDBJ whole genome shotgun (WGS) entry which is preliminary data.</text>
</comment>
<dbReference type="RefSeq" id="WP_144953255.1">
    <property type="nucleotide sequence ID" value="NZ_VMQU01000023.1"/>
</dbReference>
<dbReference type="OrthoDB" id="4738571at2"/>
<accession>A0A557XXH7</accession>
<evidence type="ECO:0000313" key="2">
    <source>
        <dbReference type="Proteomes" id="UP000320513"/>
    </source>
</evidence>
<dbReference type="Proteomes" id="UP000320513">
    <property type="component" value="Unassembled WGS sequence"/>
</dbReference>
<reference evidence="1 2" key="1">
    <citation type="submission" date="2019-07" db="EMBL/GenBank/DDBJ databases">
        <title>New Mycobacterium species.</title>
        <authorList>
            <person name="Tortoli E."/>
            <person name="Ghielmetti G."/>
            <person name="Friedel U."/>
            <person name="Trovato A."/>
        </authorList>
    </citation>
    <scope>NUCLEOTIDE SEQUENCE [LARGE SCALE GENOMIC DNA]</scope>
    <source>
        <strain evidence="1 2">16-83</strain>
    </source>
</reference>
<gene>
    <name evidence="1" type="ORF">FPZ47_07800</name>
</gene>
<dbReference type="AlphaFoldDB" id="A0A557XXH7"/>
<organism evidence="1 2">
    <name type="scientific">Mycobacterium helveticum</name>
    <dbReference type="NCBI Taxonomy" id="2592811"/>
    <lineage>
        <taxon>Bacteria</taxon>
        <taxon>Bacillati</taxon>
        <taxon>Actinomycetota</taxon>
        <taxon>Actinomycetes</taxon>
        <taxon>Mycobacteriales</taxon>
        <taxon>Mycobacteriaceae</taxon>
        <taxon>Mycobacterium</taxon>
    </lineage>
</organism>